<evidence type="ECO:0000256" key="4">
    <source>
        <dbReference type="ARBA" id="ARBA00022692"/>
    </source>
</evidence>
<name>A0A9W8I1T1_9FUNG</name>
<proteinExistence type="predicted"/>
<evidence type="ECO:0000256" key="11">
    <source>
        <dbReference type="SAM" id="MobiDB-lite"/>
    </source>
</evidence>
<feature type="compositionally biased region" description="Acidic residues" evidence="11">
    <location>
        <begin position="56"/>
        <end position="65"/>
    </location>
</feature>
<accession>A0A9W8I1T1</accession>
<evidence type="ECO:0000256" key="9">
    <source>
        <dbReference type="ARBA" id="ARBA00023136"/>
    </source>
</evidence>
<dbReference type="PANTHER" id="PTHR10027">
    <property type="entry name" value="CALCIUM-ACTIVATED POTASSIUM CHANNEL ALPHA CHAIN"/>
    <property type="match status" value="1"/>
</dbReference>
<keyword evidence="14" id="KW-1185">Reference proteome</keyword>
<gene>
    <name evidence="13" type="ORF">H4R20_002810</name>
</gene>
<keyword evidence="7" id="KW-1133">Transmembrane helix</keyword>
<keyword evidence="6" id="KW-0630">Potassium</keyword>
<feature type="region of interest" description="Disordered" evidence="11">
    <location>
        <begin position="27"/>
        <end position="121"/>
    </location>
</feature>
<protein>
    <recommendedName>
        <fullName evidence="12">RCK N-terminal domain-containing protein</fullName>
    </recommendedName>
</protein>
<keyword evidence="8" id="KW-0406">Ion transport</keyword>
<dbReference type="Gene3D" id="3.40.50.720">
    <property type="entry name" value="NAD(P)-binding Rossmann-like Domain"/>
    <property type="match status" value="1"/>
</dbReference>
<evidence type="ECO:0000313" key="14">
    <source>
        <dbReference type="Proteomes" id="UP001140094"/>
    </source>
</evidence>
<reference evidence="13" key="1">
    <citation type="submission" date="2022-07" db="EMBL/GenBank/DDBJ databases">
        <title>Phylogenomic reconstructions and comparative analyses of Kickxellomycotina fungi.</title>
        <authorList>
            <person name="Reynolds N.K."/>
            <person name="Stajich J.E."/>
            <person name="Barry K."/>
            <person name="Grigoriev I.V."/>
            <person name="Crous P."/>
            <person name="Smith M.E."/>
        </authorList>
    </citation>
    <scope>NUCLEOTIDE SEQUENCE</scope>
    <source>
        <strain evidence="13">NRRL 1565</strain>
    </source>
</reference>
<feature type="compositionally biased region" description="Low complexity" evidence="11">
    <location>
        <begin position="94"/>
        <end position="110"/>
    </location>
</feature>
<feature type="non-terminal residue" evidence="13">
    <location>
        <position position="1"/>
    </location>
</feature>
<keyword evidence="9" id="KW-0472">Membrane</keyword>
<organism evidence="13 14">
    <name type="scientific">Coemansia guatemalensis</name>
    <dbReference type="NCBI Taxonomy" id="2761395"/>
    <lineage>
        <taxon>Eukaryota</taxon>
        <taxon>Fungi</taxon>
        <taxon>Fungi incertae sedis</taxon>
        <taxon>Zoopagomycota</taxon>
        <taxon>Kickxellomycotina</taxon>
        <taxon>Kickxellomycetes</taxon>
        <taxon>Kickxellales</taxon>
        <taxon>Kickxellaceae</taxon>
        <taxon>Coemansia</taxon>
    </lineage>
</organism>
<keyword evidence="2" id="KW-0813">Transport</keyword>
<dbReference type="GO" id="GO:0016020">
    <property type="term" value="C:membrane"/>
    <property type="evidence" value="ECO:0007669"/>
    <property type="project" value="UniProtKB-SubCell"/>
</dbReference>
<evidence type="ECO:0000256" key="10">
    <source>
        <dbReference type="ARBA" id="ARBA00023303"/>
    </source>
</evidence>
<dbReference type="Proteomes" id="UP001140094">
    <property type="component" value="Unassembled WGS sequence"/>
</dbReference>
<evidence type="ECO:0000256" key="7">
    <source>
        <dbReference type="ARBA" id="ARBA00022989"/>
    </source>
</evidence>
<evidence type="ECO:0000256" key="8">
    <source>
        <dbReference type="ARBA" id="ARBA00023065"/>
    </source>
</evidence>
<feature type="domain" description="RCK N-terminal" evidence="12">
    <location>
        <begin position="265"/>
        <end position="337"/>
    </location>
</feature>
<evidence type="ECO:0000256" key="6">
    <source>
        <dbReference type="ARBA" id="ARBA00022958"/>
    </source>
</evidence>
<keyword evidence="3" id="KW-0633">Potassium transport</keyword>
<comment type="caution">
    <text evidence="13">The sequence shown here is derived from an EMBL/GenBank/DDBJ whole genome shotgun (WGS) entry which is preliminary data.</text>
</comment>
<dbReference type="EMBL" id="JANBUO010000499">
    <property type="protein sequence ID" value="KAJ2803642.1"/>
    <property type="molecule type" value="Genomic_DNA"/>
</dbReference>
<dbReference type="GO" id="GO:0005267">
    <property type="term" value="F:potassium channel activity"/>
    <property type="evidence" value="ECO:0007669"/>
    <property type="project" value="UniProtKB-KW"/>
</dbReference>
<evidence type="ECO:0000256" key="2">
    <source>
        <dbReference type="ARBA" id="ARBA00022448"/>
    </source>
</evidence>
<dbReference type="InterPro" id="IPR047871">
    <property type="entry name" value="K_chnl_Slo-like"/>
</dbReference>
<evidence type="ECO:0000313" key="13">
    <source>
        <dbReference type="EMBL" id="KAJ2803642.1"/>
    </source>
</evidence>
<keyword evidence="5" id="KW-0631">Potassium channel</keyword>
<evidence type="ECO:0000256" key="1">
    <source>
        <dbReference type="ARBA" id="ARBA00004141"/>
    </source>
</evidence>
<dbReference type="Pfam" id="PF22614">
    <property type="entry name" value="Slo-like_RCK"/>
    <property type="match status" value="1"/>
</dbReference>
<dbReference type="OrthoDB" id="297496at2759"/>
<evidence type="ECO:0000256" key="3">
    <source>
        <dbReference type="ARBA" id="ARBA00022538"/>
    </source>
</evidence>
<comment type="subcellular location">
    <subcellularLocation>
        <location evidence="1">Membrane</location>
        <topology evidence="1">Multi-pass membrane protein</topology>
    </subcellularLocation>
</comment>
<dbReference type="PANTHER" id="PTHR10027:SF10">
    <property type="entry name" value="SLOWPOKE 2, ISOFORM D"/>
    <property type="match status" value="1"/>
</dbReference>
<evidence type="ECO:0000256" key="5">
    <source>
        <dbReference type="ARBA" id="ARBA00022826"/>
    </source>
</evidence>
<sequence>DTLAATEARLHPAVPFGSNVMDTLVVSDAGSDTGARSHTSKREDDDNDDQRSTGSCEDDLIDMDPTDGNAEAAAGPSVLSPELARIPIDEATNDHGGNSSDSSDASNQSGTKAADSKPMHRAPLVFDPTLQASSESDLAAKKVAAVEEKKKEAEAKKTIPGIWGRGLPQKKEAVAPTADGLPGDLAGHIVVCDTSGEFPSNIIYLISCIRSAAPSEVTGIAEESTSSNPPPTLTPGNPLASLYEQISRTYNSGNIDSSSNEVASHAFLNLQPIVILSPAEPSADLRADLERFGTVYVVSGTPLQRVDLARVRIHTAASAIVLANREQWLDAAADASTRLSLTSADTTATATADAPALLSVLNIETLTYANPDFFMSVEFIHRENMQFVGDTETLKINEVFGQAFLRPSFMSGRVYAPVMLDTLVCQAYYNEHLLEILQRLIFSHGNVTHALGVAKLREAGIDVPKPEGDELERLGAGNVFLVEVPPRFYGHSYAGLFSHCCFSHGAIAFGLYRAVFHHAQPMWYVMPNPAPDCVLRENDRVYLLANVRPTLQ</sequence>
<keyword evidence="4" id="KW-0812">Transmembrane</keyword>
<dbReference type="AlphaFoldDB" id="A0A9W8I1T1"/>
<dbReference type="InterPro" id="IPR003148">
    <property type="entry name" value="RCK_N"/>
</dbReference>
<keyword evidence="10" id="KW-0407">Ion channel</keyword>
<evidence type="ECO:0000259" key="12">
    <source>
        <dbReference type="Pfam" id="PF22614"/>
    </source>
</evidence>